<organism evidence="1 2">
    <name type="scientific">Niastella vici</name>
    <dbReference type="NCBI Taxonomy" id="1703345"/>
    <lineage>
        <taxon>Bacteria</taxon>
        <taxon>Pseudomonadati</taxon>
        <taxon>Bacteroidota</taxon>
        <taxon>Chitinophagia</taxon>
        <taxon>Chitinophagales</taxon>
        <taxon>Chitinophagaceae</taxon>
        <taxon>Niastella</taxon>
    </lineage>
</organism>
<dbReference type="PROSITE" id="PS51257">
    <property type="entry name" value="PROKAR_LIPOPROTEIN"/>
    <property type="match status" value="1"/>
</dbReference>
<accession>A0A1V9G899</accession>
<evidence type="ECO:0000313" key="1">
    <source>
        <dbReference type="EMBL" id="OQP66843.1"/>
    </source>
</evidence>
<gene>
    <name evidence="1" type="ORF">A3860_00285</name>
</gene>
<reference evidence="1 2" key="1">
    <citation type="submission" date="2016-03" db="EMBL/GenBank/DDBJ databases">
        <title>Niastella vici sp. nov., isolated from farmland soil.</title>
        <authorList>
            <person name="Chen L."/>
            <person name="Wang D."/>
            <person name="Yang S."/>
            <person name="Wang G."/>
        </authorList>
    </citation>
    <scope>NUCLEOTIDE SEQUENCE [LARGE SCALE GENOMIC DNA]</scope>
    <source>
        <strain evidence="1 2">DJ57</strain>
    </source>
</reference>
<dbReference type="InterPro" id="IPR025368">
    <property type="entry name" value="DUF4272"/>
</dbReference>
<evidence type="ECO:0008006" key="3">
    <source>
        <dbReference type="Google" id="ProtNLM"/>
    </source>
</evidence>
<name>A0A1V9G899_9BACT</name>
<dbReference type="AlphaFoldDB" id="A0A1V9G899"/>
<dbReference type="OrthoDB" id="4399984at2"/>
<dbReference type="EMBL" id="LVYD01000001">
    <property type="protein sequence ID" value="OQP66843.1"/>
    <property type="molecule type" value="Genomic_DNA"/>
</dbReference>
<dbReference type="Pfam" id="PF14094">
    <property type="entry name" value="DUF4272"/>
    <property type="match status" value="1"/>
</dbReference>
<protein>
    <recommendedName>
        <fullName evidence="3">DUF4272 domain-containing protein</fullName>
    </recommendedName>
</protein>
<dbReference type="Proteomes" id="UP000192796">
    <property type="component" value="Unassembled WGS sequence"/>
</dbReference>
<proteinExistence type="predicted"/>
<keyword evidence="2" id="KW-1185">Reference proteome</keyword>
<dbReference type="RefSeq" id="WP_081144542.1">
    <property type="nucleotide sequence ID" value="NZ_LVYD01000001.1"/>
</dbReference>
<comment type="caution">
    <text evidence="1">The sequence shown here is derived from an EMBL/GenBank/DDBJ whole genome shotgun (WGS) entry which is preliminary data.</text>
</comment>
<sequence length="265" mass="30737">MHKQITSLFLVGILSGLFSLFGCAQKKHSATKAIKATKRDTAFVAYYPTDHKLSKEERKSFSNKFLKLKGVPILEGLPFVEDYTEAKFRDEKEVAKKAVVLYGLIYVAHEEKTAKEMIEYFKKYNLWNAVSPEERQYLELKNKTPKDNNPVSWRIENLNVLLWALGNFEKLSFPATICDFSEYKNLPDLETDPTEWISNSKLRNTEDILNETDLIYRIHWATRDADLNGKPIPAGLNEDIIMERHFALNWLTMYAKAWDDITTDT</sequence>
<evidence type="ECO:0000313" key="2">
    <source>
        <dbReference type="Proteomes" id="UP000192796"/>
    </source>
</evidence>
<dbReference type="STRING" id="1703345.A3860_00285"/>